<dbReference type="GO" id="GO:0006085">
    <property type="term" value="P:acetyl-CoA biosynthetic process"/>
    <property type="evidence" value="ECO:0007669"/>
    <property type="project" value="UniProtKB-UniRule"/>
</dbReference>
<organism evidence="11 12">
    <name type="scientific">Borborobacter arsenicus</name>
    <dbReference type="NCBI Taxonomy" id="1851146"/>
    <lineage>
        <taxon>Bacteria</taxon>
        <taxon>Pseudomonadati</taxon>
        <taxon>Pseudomonadota</taxon>
        <taxon>Alphaproteobacteria</taxon>
        <taxon>Hyphomicrobiales</taxon>
        <taxon>Phyllobacteriaceae</taxon>
        <taxon>Borborobacter</taxon>
    </lineage>
</organism>
<feature type="binding site" evidence="9">
    <location>
        <begin position="326"/>
        <end position="330"/>
    </location>
    <ligand>
        <name>ATP</name>
        <dbReference type="ChEBI" id="CHEBI:30616"/>
    </ligand>
</feature>
<feature type="binding site" evidence="9">
    <location>
        <position position="16"/>
    </location>
    <ligand>
        <name>ATP</name>
        <dbReference type="ChEBI" id="CHEBI:30616"/>
    </ligand>
</feature>
<feature type="binding site" evidence="9">
    <location>
        <position position="377"/>
    </location>
    <ligand>
        <name>Mg(2+)</name>
        <dbReference type="ChEBI" id="CHEBI:18420"/>
    </ligand>
</feature>
<dbReference type="NCBIfam" id="TIGR00016">
    <property type="entry name" value="ackA"/>
    <property type="match status" value="1"/>
</dbReference>
<keyword evidence="3 9" id="KW-0808">Transferase</keyword>
<dbReference type="GO" id="GO:0008776">
    <property type="term" value="F:acetate kinase activity"/>
    <property type="evidence" value="ECO:0007669"/>
    <property type="project" value="UniProtKB-UniRule"/>
</dbReference>
<dbReference type="InterPro" id="IPR023865">
    <property type="entry name" value="Aliphatic_acid_kinase_CS"/>
</dbReference>
<evidence type="ECO:0000256" key="9">
    <source>
        <dbReference type="HAMAP-Rule" id="MF_00020"/>
    </source>
</evidence>
<comment type="cofactor">
    <cofactor evidence="9">
        <name>Mg(2+)</name>
        <dbReference type="ChEBI" id="CHEBI:18420"/>
    </cofactor>
    <cofactor evidence="9">
        <name>Mn(2+)</name>
        <dbReference type="ChEBI" id="CHEBI:29035"/>
    </cofactor>
    <text evidence="9">Mg(2+). Can also accept Mn(2+).</text>
</comment>
<evidence type="ECO:0000256" key="3">
    <source>
        <dbReference type="ARBA" id="ARBA00022679"/>
    </source>
</evidence>
<dbReference type="Gene3D" id="3.30.420.40">
    <property type="match status" value="2"/>
</dbReference>
<dbReference type="SUPFAM" id="SSF53067">
    <property type="entry name" value="Actin-like ATPase domain"/>
    <property type="match status" value="2"/>
</dbReference>
<keyword evidence="2 9" id="KW-0963">Cytoplasm</keyword>
<comment type="subcellular location">
    <subcellularLocation>
        <location evidence="9">Cytoplasm</location>
    </subcellularLocation>
</comment>
<feature type="site" description="Transition state stabilizer" evidence="9">
    <location>
        <position position="179"/>
    </location>
</feature>
<dbReference type="HAMAP" id="MF_00020">
    <property type="entry name" value="Acetate_kinase"/>
    <property type="match status" value="1"/>
</dbReference>
<evidence type="ECO:0000313" key="12">
    <source>
        <dbReference type="Proteomes" id="UP000281647"/>
    </source>
</evidence>
<evidence type="ECO:0000256" key="8">
    <source>
        <dbReference type="ARBA" id="ARBA00022842"/>
    </source>
</evidence>
<dbReference type="OrthoDB" id="9802453at2"/>
<dbReference type="UniPathway" id="UPA00340">
    <property type="reaction ID" value="UER00458"/>
</dbReference>
<evidence type="ECO:0000256" key="4">
    <source>
        <dbReference type="ARBA" id="ARBA00022723"/>
    </source>
</evidence>
<dbReference type="GO" id="GO:0006083">
    <property type="term" value="P:acetate metabolic process"/>
    <property type="evidence" value="ECO:0007669"/>
    <property type="project" value="TreeGrafter"/>
</dbReference>
<evidence type="ECO:0000256" key="2">
    <source>
        <dbReference type="ARBA" id="ARBA00022490"/>
    </source>
</evidence>
<comment type="caution">
    <text evidence="9">Lacks conserved residue(s) required for the propagation of feature annotation.</text>
</comment>
<accession>A0A432V0N8</accession>
<dbReference type="InterPro" id="IPR000890">
    <property type="entry name" value="Aliphatic_acid_kin_short-chain"/>
</dbReference>
<keyword evidence="7 9" id="KW-0067">ATP-binding</keyword>
<dbReference type="PANTHER" id="PTHR21060">
    <property type="entry name" value="ACETATE KINASE"/>
    <property type="match status" value="1"/>
</dbReference>
<evidence type="ECO:0000256" key="5">
    <source>
        <dbReference type="ARBA" id="ARBA00022741"/>
    </source>
</evidence>
<keyword evidence="6 9" id="KW-0418">Kinase</keyword>
<dbReference type="Pfam" id="PF00871">
    <property type="entry name" value="Acetate_kinase"/>
    <property type="match status" value="1"/>
</dbReference>
<evidence type="ECO:0000256" key="1">
    <source>
        <dbReference type="ARBA" id="ARBA00008748"/>
    </source>
</evidence>
<evidence type="ECO:0000313" key="11">
    <source>
        <dbReference type="EMBL" id="RUM95746.1"/>
    </source>
</evidence>
<evidence type="ECO:0000256" key="7">
    <source>
        <dbReference type="ARBA" id="ARBA00022840"/>
    </source>
</evidence>
<gene>
    <name evidence="9" type="primary">ackA</name>
    <name evidence="11" type="ORF">EET67_21580</name>
</gene>
<evidence type="ECO:0000256" key="10">
    <source>
        <dbReference type="RuleBase" id="RU003835"/>
    </source>
</evidence>
<feature type="site" description="Transition state stabilizer" evidence="9">
    <location>
        <position position="239"/>
    </location>
</feature>
<comment type="function">
    <text evidence="9">Catalyzes the formation of acetyl phosphate from acetate and ATP. Can also catalyze the reverse reaction.</text>
</comment>
<feature type="binding site" evidence="9">
    <location>
        <position position="91"/>
    </location>
    <ligand>
        <name>substrate</name>
    </ligand>
</feature>
<keyword evidence="8 9" id="KW-0460">Magnesium</keyword>
<comment type="pathway">
    <text evidence="9">Metabolic intermediate biosynthesis; acetyl-CoA biosynthesis; acetyl-CoA from acetate: step 1/2.</text>
</comment>
<dbReference type="GO" id="GO:0000287">
    <property type="term" value="F:magnesium ion binding"/>
    <property type="evidence" value="ECO:0007669"/>
    <property type="project" value="UniProtKB-UniRule"/>
</dbReference>
<dbReference type="InterPro" id="IPR004372">
    <property type="entry name" value="Ac/propionate_kinase"/>
</dbReference>
<dbReference type="PIRSF" id="PIRSF000722">
    <property type="entry name" value="Acetate_prop_kin"/>
    <property type="match status" value="1"/>
</dbReference>
<evidence type="ECO:0000256" key="6">
    <source>
        <dbReference type="ARBA" id="ARBA00022777"/>
    </source>
</evidence>
<reference evidence="11 12" key="1">
    <citation type="submission" date="2018-11" db="EMBL/GenBank/DDBJ databases">
        <title>Pseudaminobacter arsenicus sp. nov., an arsenic-resistant bacterium isolated from arsenic-rich aquifers.</title>
        <authorList>
            <person name="Mu Y."/>
        </authorList>
    </citation>
    <scope>NUCLEOTIDE SEQUENCE [LARGE SCALE GENOMIC DNA]</scope>
    <source>
        <strain evidence="11 12">CB3</strain>
    </source>
</reference>
<dbReference type="EMBL" id="RKST01000032">
    <property type="protein sequence ID" value="RUM95746.1"/>
    <property type="molecule type" value="Genomic_DNA"/>
</dbReference>
<dbReference type="PROSITE" id="PS01076">
    <property type="entry name" value="ACETATE_KINASE_2"/>
    <property type="match status" value="1"/>
</dbReference>
<protein>
    <recommendedName>
        <fullName evidence="9">Acetate kinase</fullName>
        <ecNumber evidence="9">2.7.2.1</ecNumber>
    </recommendedName>
    <alternativeName>
        <fullName evidence="9">Acetokinase</fullName>
    </alternativeName>
</protein>
<dbReference type="InterPro" id="IPR043129">
    <property type="entry name" value="ATPase_NBD"/>
</dbReference>
<dbReference type="EC" id="2.7.2.1" evidence="9"/>
<dbReference type="GO" id="GO:0005524">
    <property type="term" value="F:ATP binding"/>
    <property type="evidence" value="ECO:0007669"/>
    <property type="project" value="UniProtKB-KW"/>
</dbReference>
<dbReference type="PRINTS" id="PR00471">
    <property type="entry name" value="ACETATEKNASE"/>
</dbReference>
<dbReference type="GO" id="GO:0005829">
    <property type="term" value="C:cytosol"/>
    <property type="evidence" value="ECO:0007669"/>
    <property type="project" value="TreeGrafter"/>
</dbReference>
<sequence length="398" mass="42115">MADTILVLNAGSSSLKFGVFELCTQLPVLMRGSLASLNGKPQMSVFGPEGSQAQHADLADGPISTEEALEFVFAEVEGKGLLQSVSAVGHRIVHGGRDFTAATILDPPTLEALRALAPVAPLHQPHNLDIVELAVRFLPKAVQIGCFDTAFHAARPRLATLYALPRALTDSGIMSFGFHGISYGHIASRLRERYGSAAGGRAIVAHLGSGASLCAMHEGKSVATTMGFSPLDGLVMGTRSGSIDPGVILYLLQNRKMRAHEISRLLYDRSGLLGVSGISDDMQTLVESDDPQSKEAIDLFVYRAGREIGSLAAALGGLDTLVFTAGIGENSPLIRDKICEAAAWLGVTLDAERNRQGNERISAHGSVVDVLVIPTEEERAVAEQVSSAMSQGVPVRDK</sequence>
<dbReference type="AlphaFoldDB" id="A0A432V0N8"/>
<feature type="binding site" evidence="9">
    <location>
        <position position="9"/>
    </location>
    <ligand>
        <name>Mg(2+)</name>
        <dbReference type="ChEBI" id="CHEBI:18420"/>
    </ligand>
</feature>
<comment type="subunit">
    <text evidence="9">Homodimer.</text>
</comment>
<dbReference type="PROSITE" id="PS01075">
    <property type="entry name" value="ACETATE_KINASE_1"/>
    <property type="match status" value="1"/>
</dbReference>
<comment type="caution">
    <text evidence="11">The sequence shown here is derived from an EMBL/GenBank/DDBJ whole genome shotgun (WGS) entry which is preliminary data.</text>
</comment>
<name>A0A432V0N8_9HYPH</name>
<feature type="active site" description="Proton donor/acceptor" evidence="9">
    <location>
        <position position="148"/>
    </location>
</feature>
<proteinExistence type="inferred from homology"/>
<feature type="binding site" evidence="9">
    <location>
        <begin position="206"/>
        <end position="210"/>
    </location>
    <ligand>
        <name>ATP</name>
        <dbReference type="ChEBI" id="CHEBI:30616"/>
    </ligand>
</feature>
<keyword evidence="12" id="KW-1185">Reference proteome</keyword>
<comment type="similarity">
    <text evidence="1 9 10">Belongs to the acetokinase family.</text>
</comment>
<comment type="catalytic activity">
    <reaction evidence="9">
        <text>acetate + ATP = acetyl phosphate + ADP</text>
        <dbReference type="Rhea" id="RHEA:11352"/>
        <dbReference type="ChEBI" id="CHEBI:22191"/>
        <dbReference type="ChEBI" id="CHEBI:30089"/>
        <dbReference type="ChEBI" id="CHEBI:30616"/>
        <dbReference type="ChEBI" id="CHEBI:456216"/>
        <dbReference type="EC" id="2.7.2.1"/>
    </reaction>
</comment>
<dbReference type="Proteomes" id="UP000281647">
    <property type="component" value="Unassembled WGS sequence"/>
</dbReference>
<dbReference type="PANTHER" id="PTHR21060:SF21">
    <property type="entry name" value="ACETATE KINASE"/>
    <property type="match status" value="1"/>
</dbReference>
<keyword evidence="4 9" id="KW-0479">Metal-binding</keyword>
<keyword evidence="5 9" id="KW-0547">Nucleotide-binding</keyword>